<protein>
    <submittedName>
        <fullName evidence="2">ParA family protein</fullName>
    </submittedName>
</protein>
<keyword evidence="3" id="KW-1185">Reference proteome</keyword>
<dbReference type="InterPro" id="IPR002586">
    <property type="entry name" value="CobQ/CobB/MinD/ParA_Nub-bd_dom"/>
</dbReference>
<dbReference type="PANTHER" id="PTHR13696:SF96">
    <property type="entry name" value="COBQ_COBB_MIND_PARA NUCLEOTIDE BINDING DOMAIN-CONTAINING PROTEIN"/>
    <property type="match status" value="1"/>
</dbReference>
<dbReference type="RefSeq" id="WP_129218277.1">
    <property type="nucleotide sequence ID" value="NZ_QYBC01000004.1"/>
</dbReference>
<feature type="domain" description="CobQ/CobB/MinD/ParA nucleotide binding" evidence="1">
    <location>
        <begin position="4"/>
        <end position="178"/>
    </location>
</feature>
<evidence type="ECO:0000313" key="3">
    <source>
        <dbReference type="Proteomes" id="UP000289411"/>
    </source>
</evidence>
<sequence>MRTIALVTQKGGSGKSTLSASLAVEMQARGETVFLVDMDPQRSLATWARGRTDRRLAGAAVGPGQLTEVLGSLADRGVTLAIIDTPASLSAASEAAMLAADLIVIPVRPTIFDIWSSEATWQRVRALGRDCAFVLNQCSSLQGSRRVREGAAALAAMGGLLQPLITARVEFQDAMQRGLGPTELDPHGPAAEEIRQLCESIRRRMARDRFQGRSAPMAA</sequence>
<comment type="caution">
    <text evidence="2">The sequence shown here is derived from an EMBL/GenBank/DDBJ whole genome shotgun (WGS) entry which is preliminary data.</text>
</comment>
<dbReference type="Gene3D" id="3.40.50.300">
    <property type="entry name" value="P-loop containing nucleotide triphosphate hydrolases"/>
    <property type="match status" value="1"/>
</dbReference>
<dbReference type="AlphaFoldDB" id="A0A4Q2REJ1"/>
<dbReference type="OrthoDB" id="9804460at2"/>
<accession>A0A4Q2REJ1</accession>
<dbReference type="EMBL" id="QYBC01000004">
    <property type="protein sequence ID" value="RYB06340.1"/>
    <property type="molecule type" value="Genomic_DNA"/>
</dbReference>
<dbReference type="InterPro" id="IPR027417">
    <property type="entry name" value="P-loop_NTPase"/>
</dbReference>
<dbReference type="PIRSF" id="PIRSF009320">
    <property type="entry name" value="Nuc_binding_HP_1000"/>
    <property type="match status" value="1"/>
</dbReference>
<reference evidence="2 3" key="2">
    <citation type="submission" date="2019-02" db="EMBL/GenBank/DDBJ databases">
        <title>'Lichenibacterium ramalinii' gen. nov. sp. nov., 'Lichenibacterium minor' gen. nov. sp. nov.</title>
        <authorList>
            <person name="Pankratov T."/>
        </authorList>
    </citation>
    <scope>NUCLEOTIDE SEQUENCE [LARGE SCALE GENOMIC DNA]</scope>
    <source>
        <strain evidence="2 3">RmlP001</strain>
    </source>
</reference>
<dbReference type="InterPro" id="IPR050678">
    <property type="entry name" value="DNA_Partitioning_ATPase"/>
</dbReference>
<dbReference type="SUPFAM" id="SSF52540">
    <property type="entry name" value="P-loop containing nucleoside triphosphate hydrolases"/>
    <property type="match status" value="1"/>
</dbReference>
<gene>
    <name evidence="2" type="ORF">D3272_06190</name>
</gene>
<dbReference type="Pfam" id="PF01656">
    <property type="entry name" value="CbiA"/>
    <property type="match status" value="1"/>
</dbReference>
<evidence type="ECO:0000259" key="1">
    <source>
        <dbReference type="Pfam" id="PF01656"/>
    </source>
</evidence>
<reference evidence="2 3" key="1">
    <citation type="submission" date="2018-09" db="EMBL/GenBank/DDBJ databases">
        <authorList>
            <person name="Grouzdev D.S."/>
            <person name="Krutkina M.S."/>
        </authorList>
    </citation>
    <scope>NUCLEOTIDE SEQUENCE [LARGE SCALE GENOMIC DNA]</scope>
    <source>
        <strain evidence="2 3">RmlP001</strain>
    </source>
</reference>
<dbReference type="Proteomes" id="UP000289411">
    <property type="component" value="Unassembled WGS sequence"/>
</dbReference>
<evidence type="ECO:0000313" key="2">
    <source>
        <dbReference type="EMBL" id="RYB06340.1"/>
    </source>
</evidence>
<dbReference type="PANTHER" id="PTHR13696">
    <property type="entry name" value="P-LOOP CONTAINING NUCLEOSIDE TRIPHOSPHATE HYDROLASE"/>
    <property type="match status" value="1"/>
</dbReference>
<proteinExistence type="predicted"/>
<name>A0A4Q2REJ1_9HYPH</name>
<dbReference type="CDD" id="cd02042">
    <property type="entry name" value="ParAB_family"/>
    <property type="match status" value="1"/>
</dbReference>
<organism evidence="2 3">
    <name type="scientific">Lichenibacterium ramalinae</name>
    <dbReference type="NCBI Taxonomy" id="2316527"/>
    <lineage>
        <taxon>Bacteria</taxon>
        <taxon>Pseudomonadati</taxon>
        <taxon>Pseudomonadota</taxon>
        <taxon>Alphaproteobacteria</taxon>
        <taxon>Hyphomicrobiales</taxon>
        <taxon>Lichenihabitantaceae</taxon>
        <taxon>Lichenibacterium</taxon>
    </lineage>
</organism>